<feature type="domain" description="Protein kinase" evidence="1">
    <location>
        <begin position="1"/>
        <end position="101"/>
    </location>
</feature>
<protein>
    <submittedName>
        <fullName evidence="2">Proline-rich receptor-like protein kinase PERK14-like</fullName>
    </submittedName>
</protein>
<keyword evidence="2" id="KW-0675">Receptor</keyword>
<keyword evidence="3" id="KW-1185">Reference proteome</keyword>
<dbReference type="Gene3D" id="1.10.510.10">
    <property type="entry name" value="Transferase(Phosphotransferase) domain 1"/>
    <property type="match status" value="1"/>
</dbReference>
<dbReference type="AlphaFoldDB" id="A0A392QYN0"/>
<evidence type="ECO:0000313" key="2">
    <source>
        <dbReference type="EMBL" id="MCI28972.1"/>
    </source>
</evidence>
<reference evidence="2 3" key="1">
    <citation type="journal article" date="2018" name="Front. Plant Sci.">
        <title>Red Clover (Trifolium pratense) and Zigzag Clover (T. medium) - A Picture of Genomic Similarities and Differences.</title>
        <authorList>
            <person name="Dluhosova J."/>
            <person name="Istvanek J."/>
            <person name="Nedelnik J."/>
            <person name="Repkova J."/>
        </authorList>
    </citation>
    <scope>NUCLEOTIDE SEQUENCE [LARGE SCALE GENOMIC DNA]</scope>
    <source>
        <strain evidence="3">cv. 10/8</strain>
        <tissue evidence="2">Leaf</tissue>
    </source>
</reference>
<evidence type="ECO:0000313" key="3">
    <source>
        <dbReference type="Proteomes" id="UP000265520"/>
    </source>
</evidence>
<dbReference type="PROSITE" id="PS00108">
    <property type="entry name" value="PROTEIN_KINASE_ST"/>
    <property type="match status" value="1"/>
</dbReference>
<dbReference type="SUPFAM" id="SSF56112">
    <property type="entry name" value="Protein kinase-like (PK-like)"/>
    <property type="match status" value="1"/>
</dbReference>
<dbReference type="GO" id="GO:0005524">
    <property type="term" value="F:ATP binding"/>
    <property type="evidence" value="ECO:0007669"/>
    <property type="project" value="InterPro"/>
</dbReference>
<dbReference type="PROSITE" id="PS50011">
    <property type="entry name" value="PROTEIN_KINASE_DOM"/>
    <property type="match status" value="1"/>
</dbReference>
<keyword evidence="2" id="KW-0418">Kinase</keyword>
<dbReference type="InterPro" id="IPR011009">
    <property type="entry name" value="Kinase-like_dom_sf"/>
</dbReference>
<evidence type="ECO:0000259" key="1">
    <source>
        <dbReference type="PROSITE" id="PS50011"/>
    </source>
</evidence>
<organism evidence="2 3">
    <name type="scientific">Trifolium medium</name>
    <dbReference type="NCBI Taxonomy" id="97028"/>
    <lineage>
        <taxon>Eukaryota</taxon>
        <taxon>Viridiplantae</taxon>
        <taxon>Streptophyta</taxon>
        <taxon>Embryophyta</taxon>
        <taxon>Tracheophyta</taxon>
        <taxon>Spermatophyta</taxon>
        <taxon>Magnoliopsida</taxon>
        <taxon>eudicotyledons</taxon>
        <taxon>Gunneridae</taxon>
        <taxon>Pentapetalae</taxon>
        <taxon>rosids</taxon>
        <taxon>fabids</taxon>
        <taxon>Fabales</taxon>
        <taxon>Fabaceae</taxon>
        <taxon>Papilionoideae</taxon>
        <taxon>50 kb inversion clade</taxon>
        <taxon>NPAAA clade</taxon>
        <taxon>Hologalegina</taxon>
        <taxon>IRL clade</taxon>
        <taxon>Trifolieae</taxon>
        <taxon>Trifolium</taxon>
    </lineage>
</organism>
<keyword evidence="2" id="KW-0808">Transferase</keyword>
<dbReference type="EMBL" id="LXQA010169393">
    <property type="protein sequence ID" value="MCI28972.1"/>
    <property type="molecule type" value="Genomic_DNA"/>
</dbReference>
<dbReference type="PANTHER" id="PTHR47987:SF5">
    <property type="entry name" value="PROTEIN KINASE DOMAIN-CONTAINING PROTEIN"/>
    <property type="match status" value="1"/>
</dbReference>
<comment type="caution">
    <text evidence="2">The sequence shown here is derived from an EMBL/GenBank/DDBJ whole genome shotgun (WGS) entry which is preliminary data.</text>
</comment>
<dbReference type="Proteomes" id="UP000265520">
    <property type="component" value="Unassembled WGS sequence"/>
</dbReference>
<dbReference type="Pfam" id="PF00069">
    <property type="entry name" value="Pkinase"/>
    <property type="match status" value="1"/>
</dbReference>
<dbReference type="InterPro" id="IPR046958">
    <property type="entry name" value="RBK1/2/STUNTED"/>
</dbReference>
<feature type="non-terminal residue" evidence="2">
    <location>
        <position position="1"/>
    </location>
</feature>
<feature type="non-terminal residue" evidence="2">
    <location>
        <position position="101"/>
    </location>
</feature>
<sequence length="101" mass="11219">SFGWQERYRVAVGVAEALDYLHNGCARAVIHRDVKSSNILLSDDFEAQLSDFGLASWDSSSHIICTDVAGTFGYLAPEYFMHGRVTDKIDVYAFGVVLLEL</sequence>
<dbReference type="PANTHER" id="PTHR47987">
    <property type="entry name" value="OS08G0249100 PROTEIN"/>
    <property type="match status" value="1"/>
</dbReference>
<dbReference type="InterPro" id="IPR000719">
    <property type="entry name" value="Prot_kinase_dom"/>
</dbReference>
<dbReference type="InterPro" id="IPR008271">
    <property type="entry name" value="Ser/Thr_kinase_AS"/>
</dbReference>
<proteinExistence type="predicted"/>
<dbReference type="GO" id="GO:0004672">
    <property type="term" value="F:protein kinase activity"/>
    <property type="evidence" value="ECO:0007669"/>
    <property type="project" value="InterPro"/>
</dbReference>
<name>A0A392QYN0_9FABA</name>
<accession>A0A392QYN0</accession>